<feature type="transmembrane region" description="Helical" evidence="5">
    <location>
        <begin position="12"/>
        <end position="31"/>
    </location>
</feature>
<sequence length="437" mass="48872">MEDEPQAPQTLGTALLLVVFPVIALLSLHFLSAKNTRYPPLIKGWIPWLGCAIDFGKAPLDFIKKSWQRHGAVFTLYAAGQRMTFLTDVDDLPLFFNSPQADFQLAVEEAVKNTAGIDKGDFFANHRKIHDLVKGRLSSTSNLQKLAPKVARHIDEYLSMQGVTRGSRSKHRGFSKLEVAQKNFKTINSAKKFALLGISKIPGAEVDLMSLVRDVVFSAVVPTLFGSGVLPQSIKEFKKFQKRFVQFDGSFEHGARLPEFLLKDWSKSKHFLLDKFSDVLQKQLCTGVKEDSLLQSMVDSLTGDCAPNYAVLLLWASLANAVPITFWTLALVLANQAIKKDVQKEIDEVLGPYINSEGNKGPVCMSYFTFNYYSLDVSDCLFTHMTITWPVSAKSTKWINGNEIYPMDSVNPPLQQDRTTGLRCINITKSKLPYAHL</sequence>
<reference evidence="6 7" key="1">
    <citation type="submission" date="2022-05" db="EMBL/GenBank/DDBJ databases">
        <authorList>
            <consortium name="Genoscope - CEA"/>
            <person name="William W."/>
        </authorList>
    </citation>
    <scope>NUCLEOTIDE SEQUENCE [LARGE SCALE GENOMIC DNA]</scope>
</reference>
<proteinExistence type="inferred from homology"/>
<keyword evidence="5" id="KW-0472">Membrane</keyword>
<evidence type="ECO:0000256" key="5">
    <source>
        <dbReference type="SAM" id="Phobius"/>
    </source>
</evidence>
<evidence type="ECO:0000256" key="4">
    <source>
        <dbReference type="ARBA" id="ARBA00023004"/>
    </source>
</evidence>
<keyword evidence="3" id="KW-0479">Metal-binding</keyword>
<dbReference type="PRINTS" id="PR00465">
    <property type="entry name" value="EP450IV"/>
</dbReference>
<dbReference type="InterPro" id="IPR050529">
    <property type="entry name" value="CYP450_sterol_14alpha_dmase"/>
</dbReference>
<keyword evidence="5" id="KW-0812">Transmembrane</keyword>
<evidence type="ECO:0000256" key="3">
    <source>
        <dbReference type="ARBA" id="ARBA00022723"/>
    </source>
</evidence>
<dbReference type="InterPro" id="IPR036396">
    <property type="entry name" value="Cyt_P450_sf"/>
</dbReference>
<evidence type="ECO:0000313" key="7">
    <source>
        <dbReference type="Proteomes" id="UP001159405"/>
    </source>
</evidence>
<dbReference type="PANTHER" id="PTHR24304">
    <property type="entry name" value="CYTOCHROME P450 FAMILY 7"/>
    <property type="match status" value="1"/>
</dbReference>
<dbReference type="Proteomes" id="UP001159405">
    <property type="component" value="Unassembled WGS sequence"/>
</dbReference>
<dbReference type="EMBL" id="CALNXK010000001">
    <property type="protein sequence ID" value="CAH3032284.1"/>
    <property type="molecule type" value="Genomic_DNA"/>
</dbReference>
<keyword evidence="5" id="KW-1133">Transmembrane helix</keyword>
<gene>
    <name evidence="6" type="ORF">PLOB_00000364</name>
</gene>
<organism evidence="6 7">
    <name type="scientific">Porites lobata</name>
    <dbReference type="NCBI Taxonomy" id="104759"/>
    <lineage>
        <taxon>Eukaryota</taxon>
        <taxon>Metazoa</taxon>
        <taxon>Cnidaria</taxon>
        <taxon>Anthozoa</taxon>
        <taxon>Hexacorallia</taxon>
        <taxon>Scleractinia</taxon>
        <taxon>Fungiina</taxon>
        <taxon>Poritidae</taxon>
        <taxon>Porites</taxon>
    </lineage>
</organism>
<evidence type="ECO:0008006" key="8">
    <source>
        <dbReference type="Google" id="ProtNLM"/>
    </source>
</evidence>
<dbReference type="PANTHER" id="PTHR24304:SF2">
    <property type="entry name" value="24-HYDROXYCHOLESTEROL 7-ALPHA-HYDROXYLASE"/>
    <property type="match status" value="1"/>
</dbReference>
<comment type="similarity">
    <text evidence="1">Belongs to the cytochrome P450 family.</text>
</comment>
<evidence type="ECO:0000313" key="6">
    <source>
        <dbReference type="EMBL" id="CAH3032284.1"/>
    </source>
</evidence>
<dbReference type="SUPFAM" id="SSF48264">
    <property type="entry name" value="Cytochrome P450"/>
    <property type="match status" value="1"/>
</dbReference>
<evidence type="ECO:0000256" key="1">
    <source>
        <dbReference type="ARBA" id="ARBA00010617"/>
    </source>
</evidence>
<name>A0ABN8MN01_9CNID</name>
<comment type="caution">
    <text evidence="6">The sequence shown here is derived from an EMBL/GenBank/DDBJ whole genome shotgun (WGS) entry which is preliminary data.</text>
</comment>
<protein>
    <recommendedName>
        <fullName evidence="8">Cytochrome P450</fullName>
    </recommendedName>
</protein>
<evidence type="ECO:0000256" key="2">
    <source>
        <dbReference type="ARBA" id="ARBA00022617"/>
    </source>
</evidence>
<dbReference type="InterPro" id="IPR002403">
    <property type="entry name" value="Cyt_P450_E_grp-IV"/>
</dbReference>
<feature type="transmembrane region" description="Helical" evidence="5">
    <location>
        <begin position="309"/>
        <end position="334"/>
    </location>
</feature>
<keyword evidence="4" id="KW-0408">Iron</keyword>
<dbReference type="Gene3D" id="1.10.630.10">
    <property type="entry name" value="Cytochrome P450"/>
    <property type="match status" value="1"/>
</dbReference>
<accession>A0ABN8MN01</accession>
<keyword evidence="7" id="KW-1185">Reference proteome</keyword>
<keyword evidence="2" id="KW-0349">Heme</keyword>